<name>E7DQ39_9NOSO</name>
<reference evidence="1" key="1">
    <citation type="journal article" date="2011" name="Acta Physiol. Plant.">
        <title>An investigation on the genetic background of Nostoc flagelliforme by similarity analysis of its partial genomic DNA and phylogenetic comparison of deduced related species.</title>
        <authorList>
            <person name="Gao X."/>
            <person name="Liu K."/>
            <person name="Qiu B.S."/>
        </authorList>
    </citation>
    <scope>NUCLEOTIDE SEQUENCE</scope>
    <source>
        <strain evidence="1">Sunitezuoqi</strain>
    </source>
</reference>
<dbReference type="EMBL" id="HQ291143">
    <property type="protein sequence ID" value="ADO19197.1"/>
    <property type="molecule type" value="Genomic_DNA"/>
</dbReference>
<protein>
    <submittedName>
        <fullName evidence="1">Uncharacterized protein</fullName>
    </submittedName>
</protein>
<accession>E7DQ39</accession>
<proteinExistence type="predicted"/>
<dbReference type="AlphaFoldDB" id="E7DQ39"/>
<gene>
    <name evidence="1" type="ORF">Nfla_7103</name>
</gene>
<sequence>MNPKQLEYSIFEAVSDAIGRVWTIEEKQLIQNDSELQSHLKEWLNNSLNDTCWQRENYRIVRDLSAPSSFSQPMNFFEDIPF</sequence>
<organism evidence="1">
    <name type="scientific">Nostoc flagelliforme str. Sunitezuoqi</name>
    <dbReference type="NCBI Taxonomy" id="676037"/>
    <lineage>
        <taxon>Bacteria</taxon>
        <taxon>Bacillati</taxon>
        <taxon>Cyanobacteriota</taxon>
        <taxon>Cyanophyceae</taxon>
        <taxon>Nostocales</taxon>
        <taxon>Nostocaceae</taxon>
        <taxon>Nostoc</taxon>
    </lineage>
</organism>
<evidence type="ECO:0000313" key="1">
    <source>
        <dbReference type="EMBL" id="ADO19197.1"/>
    </source>
</evidence>